<dbReference type="AlphaFoldDB" id="A0AAV4JPE9"/>
<comment type="subcellular location">
    <subcellularLocation>
        <location evidence="1">Nucleus</location>
    </subcellularLocation>
</comment>
<evidence type="ECO:0000313" key="11">
    <source>
        <dbReference type="Proteomes" id="UP000762676"/>
    </source>
</evidence>
<evidence type="ECO:0000256" key="1">
    <source>
        <dbReference type="ARBA" id="ARBA00004123"/>
    </source>
</evidence>
<organism evidence="10 11">
    <name type="scientific">Elysia marginata</name>
    <dbReference type="NCBI Taxonomy" id="1093978"/>
    <lineage>
        <taxon>Eukaryota</taxon>
        <taxon>Metazoa</taxon>
        <taxon>Spiralia</taxon>
        <taxon>Lophotrochozoa</taxon>
        <taxon>Mollusca</taxon>
        <taxon>Gastropoda</taxon>
        <taxon>Heterobranchia</taxon>
        <taxon>Euthyneura</taxon>
        <taxon>Panpulmonata</taxon>
        <taxon>Sacoglossa</taxon>
        <taxon>Placobranchoidea</taxon>
        <taxon>Plakobranchidae</taxon>
        <taxon>Elysia</taxon>
    </lineage>
</organism>
<dbReference type="GO" id="GO:0043124">
    <property type="term" value="P:negative regulation of canonical NF-kappaB signal transduction"/>
    <property type="evidence" value="ECO:0007669"/>
    <property type="project" value="InterPro"/>
</dbReference>
<dbReference type="InterPro" id="IPR036770">
    <property type="entry name" value="Ankyrin_rpt-contain_sf"/>
</dbReference>
<dbReference type="PANTHER" id="PTHR15263">
    <property type="entry name" value="I-KAPPA-B-LIKE PROTEIN IKBL"/>
    <property type="match status" value="1"/>
</dbReference>
<feature type="compositionally biased region" description="Basic residues" evidence="9">
    <location>
        <begin position="205"/>
        <end position="224"/>
    </location>
</feature>
<evidence type="ECO:0000256" key="2">
    <source>
        <dbReference type="ARBA" id="ARBA00014259"/>
    </source>
</evidence>
<evidence type="ECO:0000256" key="4">
    <source>
        <dbReference type="ARBA" id="ARBA00022737"/>
    </source>
</evidence>
<keyword evidence="6" id="KW-0539">Nucleus</keyword>
<keyword evidence="3" id="KW-0597">Phosphoprotein</keyword>
<dbReference type="Proteomes" id="UP000762676">
    <property type="component" value="Unassembled WGS sequence"/>
</dbReference>
<reference evidence="10 11" key="1">
    <citation type="journal article" date="2021" name="Elife">
        <title>Chloroplast acquisition without the gene transfer in kleptoplastic sea slugs, Plakobranchus ocellatus.</title>
        <authorList>
            <person name="Maeda T."/>
            <person name="Takahashi S."/>
            <person name="Yoshida T."/>
            <person name="Shimamura S."/>
            <person name="Takaki Y."/>
            <person name="Nagai Y."/>
            <person name="Toyoda A."/>
            <person name="Suzuki Y."/>
            <person name="Arimoto A."/>
            <person name="Ishii H."/>
            <person name="Satoh N."/>
            <person name="Nishiyama T."/>
            <person name="Hasebe M."/>
            <person name="Maruyama T."/>
            <person name="Minagawa J."/>
            <person name="Obokata J."/>
            <person name="Shigenobu S."/>
        </authorList>
    </citation>
    <scope>NUCLEOTIDE SEQUENCE [LARGE SCALE GENOMIC DNA]</scope>
</reference>
<keyword evidence="5" id="KW-0040">ANK repeat</keyword>
<dbReference type="PANTHER" id="PTHR15263:SF1">
    <property type="entry name" value="NF-KAPPA-B INHIBITOR-LIKE PROTEIN 1"/>
    <property type="match status" value="1"/>
</dbReference>
<evidence type="ECO:0000256" key="8">
    <source>
        <dbReference type="ARBA" id="ARBA00030802"/>
    </source>
</evidence>
<keyword evidence="11" id="KW-1185">Reference proteome</keyword>
<evidence type="ECO:0000256" key="7">
    <source>
        <dbReference type="ARBA" id="ARBA00030621"/>
    </source>
</evidence>
<dbReference type="Gene3D" id="1.25.40.20">
    <property type="entry name" value="Ankyrin repeat-containing domain"/>
    <property type="match status" value="1"/>
</dbReference>
<name>A0AAV4JPE9_9GAST</name>
<feature type="compositionally biased region" description="Basic and acidic residues" evidence="9">
    <location>
        <begin position="193"/>
        <end position="204"/>
    </location>
</feature>
<dbReference type="SUPFAM" id="SSF48403">
    <property type="entry name" value="Ankyrin repeat"/>
    <property type="match status" value="1"/>
</dbReference>
<comment type="caution">
    <text evidence="10">The sequence shown here is derived from an EMBL/GenBank/DDBJ whole genome shotgun (WGS) entry which is preliminary data.</text>
</comment>
<dbReference type="InterPro" id="IPR038753">
    <property type="entry name" value="NFKBIL1"/>
</dbReference>
<feature type="region of interest" description="Disordered" evidence="9">
    <location>
        <begin position="176"/>
        <end position="248"/>
    </location>
</feature>
<accession>A0AAV4JPE9</accession>
<evidence type="ECO:0000256" key="6">
    <source>
        <dbReference type="ARBA" id="ARBA00023242"/>
    </source>
</evidence>
<protein>
    <recommendedName>
        <fullName evidence="2">NF-kappa-B inhibitor-like protein 1</fullName>
    </recommendedName>
    <alternativeName>
        <fullName evidence="7">Inhibitor of kappa B-like protein</fullName>
    </alternativeName>
    <alternativeName>
        <fullName evidence="8">Nuclear factor of kappa light polypeptide gene enhancer in B-cells inhibitor-like 1</fullName>
    </alternativeName>
</protein>
<keyword evidence="4" id="KW-0677">Repeat</keyword>
<evidence type="ECO:0000256" key="3">
    <source>
        <dbReference type="ARBA" id="ARBA00022553"/>
    </source>
</evidence>
<proteinExistence type="predicted"/>
<evidence type="ECO:0000256" key="5">
    <source>
        <dbReference type="ARBA" id="ARBA00023043"/>
    </source>
</evidence>
<sequence length="373" mass="43280">MGVKARLKKYIQEDRPLRLKSFVSSHDIDLDGVKLSHGQNVLHFCASYGSGDMLRCLLRLDCDAAVTDKDRNLPLHLALLRALGCEQVVEAEEVYSTVVKPLQQAHPLGQDIENRQGQTALDLLVHLKDKIKKGKRTLERKQIDAERLSQEEDERWRQKLEEESLFEYEDHLPRYSGKDDDFYSSSGTPSFDRWSEQIREEYSRKSQRQHQHHTFRRDKTKGKRNGSGASSNKQSNSSQEDEGAERLKKAREEMRKRFKALPSPEKSPSGLLLKKQRYERKFTQLLGNLSGKSLTFGCIPWPHMDLNVVASVLFCDIPDKSSEAYRKYLRSQQVRWHPDKFTQKFGEHLHCDHIPKIMARVKAISQLLNKLRE</sequence>
<evidence type="ECO:0000313" key="10">
    <source>
        <dbReference type="EMBL" id="GFS22842.1"/>
    </source>
</evidence>
<feature type="compositionally biased region" description="Low complexity" evidence="9">
    <location>
        <begin position="226"/>
        <end position="238"/>
    </location>
</feature>
<evidence type="ECO:0000256" key="9">
    <source>
        <dbReference type="SAM" id="MobiDB-lite"/>
    </source>
</evidence>
<dbReference type="EMBL" id="BMAT01013913">
    <property type="protein sequence ID" value="GFS22842.1"/>
    <property type="molecule type" value="Genomic_DNA"/>
</dbReference>
<dbReference type="GO" id="GO:0005634">
    <property type="term" value="C:nucleus"/>
    <property type="evidence" value="ECO:0007669"/>
    <property type="project" value="UniProtKB-SubCell"/>
</dbReference>
<gene>
    <name evidence="10" type="ORF">ElyMa_006961400</name>
</gene>